<feature type="transmembrane region" description="Helical" evidence="2">
    <location>
        <begin position="102"/>
        <end position="120"/>
    </location>
</feature>
<keyword evidence="2" id="KW-1133">Transmembrane helix</keyword>
<organism evidence="4 5">
    <name type="scientific">Corynebacterium meitnerae</name>
    <dbReference type="NCBI Taxonomy" id="2913498"/>
    <lineage>
        <taxon>Bacteria</taxon>
        <taxon>Bacillati</taxon>
        <taxon>Actinomycetota</taxon>
        <taxon>Actinomycetes</taxon>
        <taxon>Mycobacteriales</taxon>
        <taxon>Corynebacteriaceae</taxon>
        <taxon>Corynebacterium</taxon>
    </lineage>
</organism>
<dbReference type="Pfam" id="PF08044">
    <property type="entry name" value="DUF1707"/>
    <property type="match status" value="1"/>
</dbReference>
<keyword evidence="2" id="KW-0472">Membrane</keyword>
<keyword evidence="2" id="KW-0812">Transmembrane</keyword>
<evidence type="ECO:0000259" key="3">
    <source>
        <dbReference type="Pfam" id="PF08044"/>
    </source>
</evidence>
<sequence length="213" mass="24052">MNNQPENTPASKLELRLSDTDRADAFSRLTFAYGEGRLDLTEYDRRCDAVAEATTHRDLLPLFRDLPAQHTAGTPAVQSNKVEVYTRSEIEQSRASGQRTRMGIFSLGSIGTIALTSVAGQAGYPGIGALIFLIIPTLFILLYVMRVGPDSWYTPSPRQIERERLREIQAERRVEEERRKALRAAKRDELTGSAMDLAKKTLDRYKMNRMSDE</sequence>
<feature type="transmembrane region" description="Helical" evidence="2">
    <location>
        <begin position="126"/>
        <end position="145"/>
    </location>
</feature>
<name>A0A9X3LW36_9CORY</name>
<dbReference type="PANTHER" id="PTHR40763:SF4">
    <property type="entry name" value="DUF1707 DOMAIN-CONTAINING PROTEIN"/>
    <property type="match status" value="1"/>
</dbReference>
<dbReference type="AlphaFoldDB" id="A0A9X3LW36"/>
<reference evidence="4" key="1">
    <citation type="submission" date="2022-02" db="EMBL/GenBank/DDBJ databases">
        <title>Corynebacterium sp. from urogenital microbiome.</title>
        <authorList>
            <person name="Cappelli E.A."/>
            <person name="Ribeiro T.G."/>
            <person name="Peixe L."/>
        </authorList>
    </citation>
    <scope>NUCLEOTIDE SEQUENCE</scope>
    <source>
        <strain evidence="4">C8Ua_172</strain>
    </source>
</reference>
<protein>
    <submittedName>
        <fullName evidence="4">DUF1707 domain-containing protein</fullName>
    </submittedName>
</protein>
<gene>
    <name evidence="4" type="ORF">L8U60_10040</name>
</gene>
<keyword evidence="5" id="KW-1185">Reference proteome</keyword>
<accession>A0A9X3LW36</accession>
<dbReference type="RefSeq" id="WP_269966243.1">
    <property type="nucleotide sequence ID" value="NZ_JAKMUS010000021.1"/>
</dbReference>
<keyword evidence="1" id="KW-0175">Coiled coil</keyword>
<evidence type="ECO:0000313" key="4">
    <source>
        <dbReference type="EMBL" id="MCZ9294826.1"/>
    </source>
</evidence>
<dbReference type="InterPro" id="IPR012551">
    <property type="entry name" value="DUF1707_SHOCT-like"/>
</dbReference>
<feature type="coiled-coil region" evidence="1">
    <location>
        <begin position="158"/>
        <end position="185"/>
    </location>
</feature>
<evidence type="ECO:0000313" key="5">
    <source>
        <dbReference type="Proteomes" id="UP001146468"/>
    </source>
</evidence>
<dbReference type="Proteomes" id="UP001146468">
    <property type="component" value="Unassembled WGS sequence"/>
</dbReference>
<evidence type="ECO:0000256" key="1">
    <source>
        <dbReference type="SAM" id="Coils"/>
    </source>
</evidence>
<proteinExistence type="predicted"/>
<feature type="domain" description="DUF1707" evidence="3">
    <location>
        <begin position="15"/>
        <end position="67"/>
    </location>
</feature>
<evidence type="ECO:0000256" key="2">
    <source>
        <dbReference type="SAM" id="Phobius"/>
    </source>
</evidence>
<dbReference type="EMBL" id="JAKMUS010000021">
    <property type="protein sequence ID" value="MCZ9294826.1"/>
    <property type="molecule type" value="Genomic_DNA"/>
</dbReference>
<comment type="caution">
    <text evidence="4">The sequence shown here is derived from an EMBL/GenBank/DDBJ whole genome shotgun (WGS) entry which is preliminary data.</text>
</comment>
<dbReference type="PANTHER" id="PTHR40763">
    <property type="entry name" value="MEMBRANE PROTEIN-RELATED"/>
    <property type="match status" value="1"/>
</dbReference>